<dbReference type="EMBL" id="CP050177">
    <property type="protein sequence ID" value="QIQ03351.1"/>
    <property type="molecule type" value="Genomic_DNA"/>
</dbReference>
<evidence type="ECO:0000256" key="2">
    <source>
        <dbReference type="SAM" id="Phobius"/>
    </source>
</evidence>
<proteinExistence type="predicted"/>
<evidence type="ECO:0000256" key="1">
    <source>
        <dbReference type="SAM" id="MobiDB-lite"/>
    </source>
</evidence>
<evidence type="ECO:0000259" key="3">
    <source>
        <dbReference type="Pfam" id="PF14219"/>
    </source>
</evidence>
<feature type="transmembrane region" description="Helical" evidence="2">
    <location>
        <begin position="20"/>
        <end position="42"/>
    </location>
</feature>
<keyword evidence="2" id="KW-0472">Membrane</keyword>
<reference evidence="4 5" key="1">
    <citation type="submission" date="2020-03" db="EMBL/GenBank/DDBJ databases">
        <title>A novel species.</title>
        <authorList>
            <person name="Gao J."/>
        </authorList>
    </citation>
    <scope>NUCLEOTIDE SEQUENCE [LARGE SCALE GENOMIC DNA]</scope>
    <source>
        <strain evidence="4 5">QMT-12</strain>
    </source>
</reference>
<keyword evidence="2" id="KW-0812">Transmembrane</keyword>
<dbReference type="Proteomes" id="UP000501179">
    <property type="component" value="Chromosome"/>
</dbReference>
<feature type="region of interest" description="Disordered" evidence="1">
    <location>
        <begin position="223"/>
        <end position="247"/>
    </location>
</feature>
<keyword evidence="5" id="KW-1185">Reference proteome</keyword>
<keyword evidence="2" id="KW-1133">Transmembrane helix</keyword>
<accession>A0A6G9GZF5</accession>
<organism evidence="4 5">
    <name type="scientific">Streptomyces liangshanensis</name>
    <dbReference type="NCBI Taxonomy" id="2717324"/>
    <lineage>
        <taxon>Bacteria</taxon>
        <taxon>Bacillati</taxon>
        <taxon>Actinomycetota</taxon>
        <taxon>Actinomycetes</taxon>
        <taxon>Kitasatosporales</taxon>
        <taxon>Streptomycetaceae</taxon>
        <taxon>Streptomyces</taxon>
    </lineage>
</organism>
<dbReference type="Pfam" id="PF14219">
    <property type="entry name" value="DUF4328"/>
    <property type="match status" value="1"/>
</dbReference>
<sequence>MSINPVLPGTGPLRSPNGLSQAVVVMLGVVIAADLFSLVVGFDLHSAWGSLLSGSYDEAPDDSYERAESLYGVTGVMQILTLVACAVVFVIWFHRVRGNAQTFAPDAHSKGPSWAVWGWIVPILSLWYPRRVALDIWTASAPEPHLALARRASSGLINLWWALWLVSRAYGNLASRLYEDAEDGAAIQQALVVLMSSDVLDIVAAVAAILVVRRITARQNEKVNGPALPAGGQQTGTPGSSLPGELR</sequence>
<dbReference type="RefSeq" id="WP_167029046.1">
    <property type="nucleotide sequence ID" value="NZ_CP050177.1"/>
</dbReference>
<gene>
    <name evidence="4" type="ORF">HA039_14295</name>
</gene>
<evidence type="ECO:0000313" key="4">
    <source>
        <dbReference type="EMBL" id="QIQ03351.1"/>
    </source>
</evidence>
<dbReference type="InterPro" id="IPR025565">
    <property type="entry name" value="DUF4328"/>
</dbReference>
<protein>
    <submittedName>
        <fullName evidence="4">DUF4328 domain-containing protein</fullName>
    </submittedName>
</protein>
<feature type="domain" description="DUF4328" evidence="3">
    <location>
        <begin position="63"/>
        <end position="217"/>
    </location>
</feature>
<feature type="transmembrane region" description="Helical" evidence="2">
    <location>
        <begin position="186"/>
        <end position="212"/>
    </location>
</feature>
<evidence type="ECO:0000313" key="5">
    <source>
        <dbReference type="Proteomes" id="UP000501179"/>
    </source>
</evidence>
<dbReference type="KEGG" id="slia:HA039_14295"/>
<name>A0A6G9GZF5_9ACTN</name>
<feature type="transmembrane region" description="Helical" evidence="2">
    <location>
        <begin position="70"/>
        <end position="92"/>
    </location>
</feature>
<dbReference type="AlphaFoldDB" id="A0A6G9GZF5"/>